<gene>
    <name evidence="3" type="ORF">CRHIZ90672A_00012584</name>
</gene>
<dbReference type="InterPro" id="IPR046539">
    <property type="entry name" value="DUF6604"/>
</dbReference>
<dbReference type="EMBL" id="CABFNQ020000731">
    <property type="protein sequence ID" value="CAH0028290.1"/>
    <property type="molecule type" value="Genomic_DNA"/>
</dbReference>
<organism evidence="3 4">
    <name type="scientific">Clonostachys rhizophaga</name>
    <dbReference type="NCBI Taxonomy" id="160324"/>
    <lineage>
        <taxon>Eukaryota</taxon>
        <taxon>Fungi</taxon>
        <taxon>Dikarya</taxon>
        <taxon>Ascomycota</taxon>
        <taxon>Pezizomycotina</taxon>
        <taxon>Sordariomycetes</taxon>
        <taxon>Hypocreomycetidae</taxon>
        <taxon>Hypocreales</taxon>
        <taxon>Bionectriaceae</taxon>
        <taxon>Clonostachys</taxon>
    </lineage>
</organism>
<dbReference type="Pfam" id="PF20253">
    <property type="entry name" value="DUF6604"/>
    <property type="match status" value="1"/>
</dbReference>
<accession>A0A9N9VTW3</accession>
<protein>
    <recommendedName>
        <fullName evidence="2">DUF6604 domain-containing protein</fullName>
    </recommendedName>
</protein>
<dbReference type="AlphaFoldDB" id="A0A9N9VTW3"/>
<evidence type="ECO:0000313" key="3">
    <source>
        <dbReference type="EMBL" id="CAH0028290.1"/>
    </source>
</evidence>
<dbReference type="PANTHER" id="PTHR38795">
    <property type="entry name" value="DUF6604 DOMAIN-CONTAINING PROTEIN"/>
    <property type="match status" value="1"/>
</dbReference>
<evidence type="ECO:0000313" key="4">
    <source>
        <dbReference type="Proteomes" id="UP000696573"/>
    </source>
</evidence>
<feature type="region of interest" description="Disordered" evidence="1">
    <location>
        <begin position="41"/>
        <end position="68"/>
    </location>
</feature>
<feature type="domain" description="DUF6604" evidence="2">
    <location>
        <begin position="11"/>
        <end position="284"/>
    </location>
</feature>
<sequence length="855" mass="95740">MLPPALKSIYQQYKGDTDAVATWLATTAKANGYVQGMGSAASGGGRLKGKARKQAKQAAQPPQDFGATISSKPAAQAKKYALKISDFEPMATFLSRINSIKVPDYFAVAIERVVWVRKNFANGLSGSGSTADTASDERHLHFANVLERVRDLLRPQMEAGVFNEEELDKARTARQGQNTHGPFTNYYSILGVYEPSEHFEEIAPPKTTPTASTQPEVQYTVEQDNSYEEASFLFTMLSVEYAELRSALEGLWKEWAQGKRDLASVSVATNLCFELARSMEDEVKPILDKYDGGPKFLQGYFNNICAAAGFGGEKLQEPGDLYNLWGYPLAHDLLLNTIGLLNGHFENNSKDDFITDYNGKFGWYNPRLGDPEHLSNRENWNQDITALLEILPDIQFLGSNMCRGIVEDELIRCVSERLQFGRGAKTPMWLAWAFQIYLDILKPLGPDCERGYEEMVRESNIIKNAMLNVPPSEARDRVLSVASKWDHDPIQLVRDKTIELDMLSGPGNAAFHFLRRNPMHCGLWIHMMRTTFHRSGAEYIAEPGAVMVTTQLYHALHQEKLLGDDMIWEDLKTIWDMQGNASFFAIDAPASRDAYFNNYCLSLGLSAKNWVPSNRAKQVKGKKAPAPTANDANKRFLKIMGRVSMLLSHRLMPTGARAAPSAEFLAKVLEEGRRHKLIDGKGNVLPGRREEAKMKNFEGLSPSQLVRHIAEAIEGERAELSFNYFAMHDSVWKLLEEIRKQIVDAFGAEMAPLPEEKDLPFVVGYVFATASGRKGVQETGQPTDDLINIATEVVAQFLKDGKGHDVKDWLETAQVGNVGKLKFNEVYPWGMNRLVKELRKRGGGRQLDDIQCHIQ</sequence>
<comment type="caution">
    <text evidence="3">The sequence shown here is derived from an EMBL/GenBank/DDBJ whole genome shotgun (WGS) entry which is preliminary data.</text>
</comment>
<dbReference type="Proteomes" id="UP000696573">
    <property type="component" value="Unassembled WGS sequence"/>
</dbReference>
<keyword evidence="4" id="KW-1185">Reference proteome</keyword>
<evidence type="ECO:0000256" key="1">
    <source>
        <dbReference type="SAM" id="MobiDB-lite"/>
    </source>
</evidence>
<reference evidence="3" key="1">
    <citation type="submission" date="2021-10" db="EMBL/GenBank/DDBJ databases">
        <authorList>
            <person name="Piombo E."/>
        </authorList>
    </citation>
    <scope>NUCLEOTIDE SEQUENCE</scope>
</reference>
<name>A0A9N9VTW3_9HYPO</name>
<proteinExistence type="predicted"/>
<dbReference type="PANTHER" id="PTHR38795:SF1">
    <property type="entry name" value="DUF6604 DOMAIN-CONTAINING PROTEIN"/>
    <property type="match status" value="1"/>
</dbReference>
<evidence type="ECO:0000259" key="2">
    <source>
        <dbReference type="Pfam" id="PF20253"/>
    </source>
</evidence>
<dbReference type="OrthoDB" id="5238236at2759"/>